<dbReference type="AlphaFoldDB" id="A0AAN1JDI6"/>
<evidence type="ECO:0000313" key="2">
    <source>
        <dbReference type="Proteomes" id="UP000236649"/>
    </source>
</evidence>
<reference evidence="1 2" key="1">
    <citation type="submission" date="2018-01" db="EMBL/GenBank/DDBJ databases">
        <title>Species boundaries and ecological features among Paraburkholderia terrae DSMZ17804T, P. hospita DSMZ17164T and P. caribensis DSMZ13236T.</title>
        <authorList>
            <person name="Pratama A.A."/>
        </authorList>
    </citation>
    <scope>NUCLEOTIDE SEQUENCE [LARGE SCALE GENOMIC DNA]</scope>
    <source>
        <strain evidence="1 2">DSM 17164</strain>
    </source>
</reference>
<evidence type="ECO:0000313" key="1">
    <source>
        <dbReference type="EMBL" id="AUT71700.1"/>
    </source>
</evidence>
<dbReference type="Proteomes" id="UP000236649">
    <property type="component" value="Chromosome 2"/>
</dbReference>
<name>A0AAN1JDI6_9BURK</name>
<accession>A0AAN1JDI6</accession>
<gene>
    <name evidence="1" type="ORF">C2L64_25975</name>
</gene>
<protein>
    <submittedName>
        <fullName evidence="1">Uncharacterized protein</fullName>
    </submittedName>
</protein>
<organism evidence="1 2">
    <name type="scientific">Paraburkholderia hospita</name>
    <dbReference type="NCBI Taxonomy" id="169430"/>
    <lineage>
        <taxon>Bacteria</taxon>
        <taxon>Pseudomonadati</taxon>
        <taxon>Pseudomonadota</taxon>
        <taxon>Betaproteobacteria</taxon>
        <taxon>Burkholderiales</taxon>
        <taxon>Burkholderiaceae</taxon>
        <taxon>Paraburkholderia</taxon>
    </lineage>
</organism>
<proteinExistence type="predicted"/>
<dbReference type="KEGG" id="phs:C2L64_25975"/>
<sequence>MRLAKSPSGISKSSPERHGHTLDTAILVDSFTFVPGCIPFLGRTLNILALQAVLRAEACEVVRARCAQFDRSNLTIIKE</sequence>
<dbReference type="EMBL" id="CP026106">
    <property type="protein sequence ID" value="AUT71700.1"/>
    <property type="molecule type" value="Genomic_DNA"/>
</dbReference>